<comment type="similarity">
    <text evidence="1 8">Belongs to the SOS response-associated peptidase family.</text>
</comment>
<keyword evidence="2 8" id="KW-0645">Protease</keyword>
<name>A0ABV0CY69_9SPHN</name>
<evidence type="ECO:0000256" key="6">
    <source>
        <dbReference type="ARBA" id="ARBA00023125"/>
    </source>
</evidence>
<accession>A0ABV0CY69</accession>
<organism evidence="9 10">
    <name type="scientific">Aurantiacibacter flavus</name>
    <dbReference type="NCBI Taxonomy" id="3145232"/>
    <lineage>
        <taxon>Bacteria</taxon>
        <taxon>Pseudomonadati</taxon>
        <taxon>Pseudomonadota</taxon>
        <taxon>Alphaproteobacteria</taxon>
        <taxon>Sphingomonadales</taxon>
        <taxon>Erythrobacteraceae</taxon>
        <taxon>Aurantiacibacter</taxon>
    </lineage>
</organism>
<sequence>MGADAKRLSSRVHSWLRLSTSDLSKTGRFRVVRDFRVTHRHYVDTGALSDTHSGMCNLYRTRSSTAEIAQLFRVEADTGANFAVEVYPGYSGAVILEGQLRSMVWGFPLVLKSKKTGQPLKPKPVNNARTDKLDSFMWRYSFAERRCLIPLTAWAEAQGQKGGMTRTWLSLPDQELFAIAGIWRDSDEWGECYSMVMTDAAGDAAQVHSRMPVILHPSNYAAWQCGSLNEAMALCVSFDGPLAIDRTAEPWVKGR</sequence>
<dbReference type="Proteomes" id="UP001484535">
    <property type="component" value="Unassembled WGS sequence"/>
</dbReference>
<protein>
    <recommendedName>
        <fullName evidence="8">Abasic site processing protein</fullName>
        <ecNumber evidence="8">3.4.-.-</ecNumber>
    </recommendedName>
</protein>
<dbReference type="Gene3D" id="3.90.1680.10">
    <property type="entry name" value="SOS response associated peptidase-like"/>
    <property type="match status" value="1"/>
</dbReference>
<evidence type="ECO:0000256" key="7">
    <source>
        <dbReference type="ARBA" id="ARBA00023239"/>
    </source>
</evidence>
<keyword evidence="4 8" id="KW-0378">Hydrolase</keyword>
<proteinExistence type="inferred from homology"/>
<evidence type="ECO:0000256" key="4">
    <source>
        <dbReference type="ARBA" id="ARBA00022801"/>
    </source>
</evidence>
<evidence type="ECO:0000256" key="3">
    <source>
        <dbReference type="ARBA" id="ARBA00022763"/>
    </source>
</evidence>
<keyword evidence="5" id="KW-0190">Covalent protein-DNA linkage</keyword>
<dbReference type="EMBL" id="JBDLBR010000002">
    <property type="protein sequence ID" value="MEN7536645.1"/>
    <property type="molecule type" value="Genomic_DNA"/>
</dbReference>
<keyword evidence="7" id="KW-0456">Lyase</keyword>
<reference evidence="9 10" key="1">
    <citation type="submission" date="2024-05" db="EMBL/GenBank/DDBJ databases">
        <authorList>
            <person name="Park S."/>
        </authorList>
    </citation>
    <scope>NUCLEOTIDE SEQUENCE [LARGE SCALE GENOMIC DNA]</scope>
    <source>
        <strain evidence="9 10">DGU5</strain>
    </source>
</reference>
<dbReference type="InterPro" id="IPR036590">
    <property type="entry name" value="SRAP-like"/>
</dbReference>
<evidence type="ECO:0000256" key="1">
    <source>
        <dbReference type="ARBA" id="ARBA00008136"/>
    </source>
</evidence>
<keyword evidence="10" id="KW-1185">Reference proteome</keyword>
<dbReference type="EC" id="3.4.-.-" evidence="8"/>
<comment type="caution">
    <text evidence="9">The sequence shown here is derived from an EMBL/GenBank/DDBJ whole genome shotgun (WGS) entry which is preliminary data.</text>
</comment>
<evidence type="ECO:0000256" key="2">
    <source>
        <dbReference type="ARBA" id="ARBA00022670"/>
    </source>
</evidence>
<dbReference type="PANTHER" id="PTHR13604">
    <property type="entry name" value="DC12-RELATED"/>
    <property type="match status" value="1"/>
</dbReference>
<evidence type="ECO:0000313" key="10">
    <source>
        <dbReference type="Proteomes" id="UP001484535"/>
    </source>
</evidence>
<evidence type="ECO:0000313" key="9">
    <source>
        <dbReference type="EMBL" id="MEN7536645.1"/>
    </source>
</evidence>
<dbReference type="InterPro" id="IPR003738">
    <property type="entry name" value="SRAP"/>
</dbReference>
<dbReference type="Pfam" id="PF02586">
    <property type="entry name" value="SRAP"/>
    <property type="match status" value="1"/>
</dbReference>
<evidence type="ECO:0000256" key="8">
    <source>
        <dbReference type="RuleBase" id="RU364100"/>
    </source>
</evidence>
<gene>
    <name evidence="9" type="ORF">ABDJ38_05620</name>
</gene>
<keyword evidence="6" id="KW-0238">DNA-binding</keyword>
<dbReference type="SUPFAM" id="SSF143081">
    <property type="entry name" value="BB1717-like"/>
    <property type="match status" value="1"/>
</dbReference>
<evidence type="ECO:0000256" key="5">
    <source>
        <dbReference type="ARBA" id="ARBA00023124"/>
    </source>
</evidence>
<keyword evidence="3" id="KW-0227">DNA damage</keyword>
<dbReference type="RefSeq" id="WP_346784102.1">
    <property type="nucleotide sequence ID" value="NZ_JBDLBR010000002.1"/>
</dbReference>
<dbReference type="PANTHER" id="PTHR13604:SF0">
    <property type="entry name" value="ABASIC SITE PROCESSING PROTEIN HMCES"/>
    <property type="match status" value="1"/>
</dbReference>